<gene>
    <name evidence="3" type="ORF">C8A00DRAFT_34249</name>
</gene>
<feature type="region of interest" description="Disordered" evidence="1">
    <location>
        <begin position="411"/>
        <end position="448"/>
    </location>
</feature>
<keyword evidence="2" id="KW-1133">Transmembrane helix</keyword>
<reference evidence="3" key="1">
    <citation type="journal article" date="2023" name="Mol. Phylogenet. Evol.">
        <title>Genome-scale phylogeny and comparative genomics of the fungal order Sordariales.</title>
        <authorList>
            <person name="Hensen N."/>
            <person name="Bonometti L."/>
            <person name="Westerberg I."/>
            <person name="Brannstrom I.O."/>
            <person name="Guillou S."/>
            <person name="Cros-Aarteil S."/>
            <person name="Calhoun S."/>
            <person name="Haridas S."/>
            <person name="Kuo A."/>
            <person name="Mondo S."/>
            <person name="Pangilinan J."/>
            <person name="Riley R."/>
            <person name="LaButti K."/>
            <person name="Andreopoulos B."/>
            <person name="Lipzen A."/>
            <person name="Chen C."/>
            <person name="Yan M."/>
            <person name="Daum C."/>
            <person name="Ng V."/>
            <person name="Clum A."/>
            <person name="Steindorff A."/>
            <person name="Ohm R.A."/>
            <person name="Martin F."/>
            <person name="Silar P."/>
            <person name="Natvig D.O."/>
            <person name="Lalanne C."/>
            <person name="Gautier V."/>
            <person name="Ament-Velasquez S.L."/>
            <person name="Kruys A."/>
            <person name="Hutchinson M.I."/>
            <person name="Powell A.J."/>
            <person name="Barry K."/>
            <person name="Miller A.N."/>
            <person name="Grigoriev I.V."/>
            <person name="Debuchy R."/>
            <person name="Gladieux P."/>
            <person name="Hiltunen Thoren M."/>
            <person name="Johannesson H."/>
        </authorList>
    </citation>
    <scope>NUCLEOTIDE SEQUENCE</scope>
    <source>
        <strain evidence="3">CBS 538.74</strain>
    </source>
</reference>
<sequence length="448" mass="48566">MADLTQVPDLIRDLVERNEAQVTNGYGLFGAVPPELHQAYLSGDYATIQKYTDMTSNDLNPIYQNIAEKAEKAFFRVTNPSNQTVYWLSIAGPTDKPYGYMWTYCAPVPHGLVGDPVTQPVVQFGSYSANANTLGISNVVWDNSTAQLAAAGIATTVMTVVTKYMKKRIAGLLVPEAVDGAVAEAGAEVVAEGIISSAAWASIASTIGGFIVGAVAGAIVYFLVMYIVNFVHKAYKIAVNIYNWDPKNAYVIESWYSDNAILDGDQAFNPVVLPHASNTITMPDGMVVPTLDTVYQYAAIVFDNKNQILEGLGVAVQVRFRSSNSGFQLKYLCPRFGDNKIGIHGGLNQSLSDFYANSSTWAGAGSYSAQSSIPDLGIPISCTTISLSGRSDQFYEFDVHIGLKPNNDFLEPLPEQPERQPLRKPERCRVPGPGEVVKMPSGTHHKVV</sequence>
<dbReference type="Proteomes" id="UP001302745">
    <property type="component" value="Unassembled WGS sequence"/>
</dbReference>
<evidence type="ECO:0000313" key="3">
    <source>
        <dbReference type="EMBL" id="KAK4152991.1"/>
    </source>
</evidence>
<feature type="transmembrane region" description="Helical" evidence="2">
    <location>
        <begin position="207"/>
        <end position="228"/>
    </location>
</feature>
<dbReference type="EMBL" id="MU856954">
    <property type="protein sequence ID" value="KAK4152991.1"/>
    <property type="molecule type" value="Genomic_DNA"/>
</dbReference>
<dbReference type="AlphaFoldDB" id="A0AAN6ZXZ8"/>
<organism evidence="3 4">
    <name type="scientific">Chaetomidium leptoderma</name>
    <dbReference type="NCBI Taxonomy" id="669021"/>
    <lineage>
        <taxon>Eukaryota</taxon>
        <taxon>Fungi</taxon>
        <taxon>Dikarya</taxon>
        <taxon>Ascomycota</taxon>
        <taxon>Pezizomycotina</taxon>
        <taxon>Sordariomycetes</taxon>
        <taxon>Sordariomycetidae</taxon>
        <taxon>Sordariales</taxon>
        <taxon>Chaetomiaceae</taxon>
        <taxon>Chaetomidium</taxon>
    </lineage>
</organism>
<proteinExistence type="predicted"/>
<feature type="compositionally biased region" description="Basic and acidic residues" evidence="1">
    <location>
        <begin position="416"/>
        <end position="429"/>
    </location>
</feature>
<reference evidence="3" key="2">
    <citation type="submission" date="2023-05" db="EMBL/GenBank/DDBJ databases">
        <authorList>
            <consortium name="Lawrence Berkeley National Laboratory"/>
            <person name="Steindorff A."/>
            <person name="Hensen N."/>
            <person name="Bonometti L."/>
            <person name="Westerberg I."/>
            <person name="Brannstrom I.O."/>
            <person name="Guillou S."/>
            <person name="Cros-Aarteil S."/>
            <person name="Calhoun S."/>
            <person name="Haridas S."/>
            <person name="Kuo A."/>
            <person name="Mondo S."/>
            <person name="Pangilinan J."/>
            <person name="Riley R."/>
            <person name="Labutti K."/>
            <person name="Andreopoulos B."/>
            <person name="Lipzen A."/>
            <person name="Chen C."/>
            <person name="Yanf M."/>
            <person name="Daum C."/>
            <person name="Ng V."/>
            <person name="Clum A."/>
            <person name="Ohm R."/>
            <person name="Martin F."/>
            <person name="Silar P."/>
            <person name="Natvig D."/>
            <person name="Lalanne C."/>
            <person name="Gautier V."/>
            <person name="Ament-Velasquez S.L."/>
            <person name="Kruys A."/>
            <person name="Hutchinson M.I."/>
            <person name="Powell A.J."/>
            <person name="Barry K."/>
            <person name="Miller A.N."/>
            <person name="Grigoriev I.V."/>
            <person name="Debuchy R."/>
            <person name="Gladieux P."/>
            <person name="Thoren M.H."/>
            <person name="Johannesson H."/>
        </authorList>
    </citation>
    <scope>NUCLEOTIDE SEQUENCE</scope>
    <source>
        <strain evidence="3">CBS 538.74</strain>
    </source>
</reference>
<keyword evidence="2" id="KW-0472">Membrane</keyword>
<protein>
    <submittedName>
        <fullName evidence="3">Uncharacterized protein</fullName>
    </submittedName>
</protein>
<name>A0AAN6ZXZ8_9PEZI</name>
<evidence type="ECO:0000313" key="4">
    <source>
        <dbReference type="Proteomes" id="UP001302745"/>
    </source>
</evidence>
<accession>A0AAN6ZXZ8</accession>
<evidence type="ECO:0000256" key="2">
    <source>
        <dbReference type="SAM" id="Phobius"/>
    </source>
</evidence>
<evidence type="ECO:0000256" key="1">
    <source>
        <dbReference type="SAM" id="MobiDB-lite"/>
    </source>
</evidence>
<keyword evidence="2" id="KW-0812">Transmembrane</keyword>
<keyword evidence="4" id="KW-1185">Reference proteome</keyword>
<comment type="caution">
    <text evidence="3">The sequence shown here is derived from an EMBL/GenBank/DDBJ whole genome shotgun (WGS) entry which is preliminary data.</text>
</comment>